<evidence type="ECO:0000313" key="1">
    <source>
        <dbReference type="EMBL" id="MCI4378920.1"/>
    </source>
</evidence>
<evidence type="ECO:0000313" key="2">
    <source>
        <dbReference type="Proteomes" id="UP000829447"/>
    </source>
</evidence>
<name>A0ACC5WJ97_PANGG</name>
<protein>
    <submittedName>
        <fullName evidence="1">Uncharacterized protein</fullName>
    </submittedName>
</protein>
<organism evidence="1 2">
    <name type="scientific">Pangasianodon gigas</name>
    <name type="common">Mekong giant catfish</name>
    <name type="synonym">Pangasius gigas</name>
    <dbReference type="NCBI Taxonomy" id="30993"/>
    <lineage>
        <taxon>Eukaryota</taxon>
        <taxon>Metazoa</taxon>
        <taxon>Chordata</taxon>
        <taxon>Craniata</taxon>
        <taxon>Vertebrata</taxon>
        <taxon>Euteleostomi</taxon>
        <taxon>Actinopterygii</taxon>
        <taxon>Neopterygii</taxon>
        <taxon>Teleostei</taxon>
        <taxon>Ostariophysi</taxon>
        <taxon>Siluriformes</taxon>
        <taxon>Pangasiidae</taxon>
        <taxon>Pangasianodon</taxon>
    </lineage>
</organism>
<gene>
    <name evidence="1" type="ORF">PGIGA_G00221870</name>
</gene>
<keyword evidence="2" id="KW-1185">Reference proteome</keyword>
<comment type="caution">
    <text evidence="1">The sequence shown here is derived from an EMBL/GenBank/DDBJ whole genome shotgun (WGS) entry which is preliminary data.</text>
</comment>
<dbReference type="Proteomes" id="UP000829447">
    <property type="component" value="Linkage Group LG6"/>
</dbReference>
<dbReference type="EMBL" id="CM040459">
    <property type="protein sequence ID" value="MCI4378920.1"/>
    <property type="molecule type" value="Genomic_DNA"/>
</dbReference>
<reference evidence="1 2" key="1">
    <citation type="journal article" date="2022" name="bioRxiv">
        <title>An ancient truncated duplication of the anti-Mullerian hormone receptor type 2 gene is a potential conserved master sex determinant in the Pangasiidae catfish family.</title>
        <authorList>
            <person name="Wen M."/>
            <person name="Pan Q."/>
            <person name="Jouanno E."/>
            <person name="Montfort J."/>
            <person name="Zahm M."/>
            <person name="Cabau C."/>
            <person name="Klopp C."/>
            <person name="Iampietro C."/>
            <person name="Roques C."/>
            <person name="Bouchez O."/>
            <person name="Castinel A."/>
            <person name="Donnadieu C."/>
            <person name="Parrinello H."/>
            <person name="Poncet C."/>
            <person name="Belmonte E."/>
            <person name="Gautier V."/>
            <person name="Avarre J.-C."/>
            <person name="Dugue R."/>
            <person name="Gustiano R."/>
            <person name="Ha T.T.T."/>
            <person name="Campet M."/>
            <person name="Sriphairoj K."/>
            <person name="Ribolli J."/>
            <person name="de Almeida F.L."/>
            <person name="Desvignes T."/>
            <person name="Postlethwait J.H."/>
            <person name="Bucao C.F."/>
            <person name="Robinson-Rechavi M."/>
            <person name="Bobe J."/>
            <person name="Herpin A."/>
            <person name="Guiguen Y."/>
        </authorList>
    </citation>
    <scope>NUCLEOTIDE SEQUENCE [LARGE SCALE GENOMIC DNA]</scope>
    <source>
        <strain evidence="1">YG-Dec2019</strain>
    </source>
</reference>
<proteinExistence type="predicted"/>
<sequence>MSEPWEPCVLLHAGAISLLRAQTHDSAPSVQDHVQRVRISASDLRVVPVCVSPAVSGFLQAPGCVWDVPGHLVQHQPGPQQGVRLRQLTQHHLRHHQYLINTSSIPHQYPVVLCVSGGNVT</sequence>
<accession>A0ACC5WJ97</accession>